<gene>
    <name evidence="2" type="ORF">AVDCRST_MAG76-1863</name>
</gene>
<reference evidence="2" key="1">
    <citation type="submission" date="2020-02" db="EMBL/GenBank/DDBJ databases">
        <authorList>
            <person name="Meier V. D."/>
        </authorList>
    </citation>
    <scope>NUCLEOTIDE SEQUENCE</scope>
    <source>
        <strain evidence="2">AVDCRST_MAG76</strain>
    </source>
</reference>
<evidence type="ECO:0000313" key="2">
    <source>
        <dbReference type="EMBL" id="CAA9242929.1"/>
    </source>
</evidence>
<dbReference type="GO" id="GO:0016829">
    <property type="term" value="F:lyase activity"/>
    <property type="evidence" value="ECO:0007669"/>
    <property type="project" value="UniProtKB-KW"/>
</dbReference>
<protein>
    <submittedName>
        <fullName evidence="2">Coproporphyrin ferrochelatase</fullName>
        <ecNumber evidence="2">4.99.1.-</ecNumber>
    </submittedName>
</protein>
<feature type="compositionally biased region" description="Basic residues" evidence="1">
    <location>
        <begin position="200"/>
        <end position="212"/>
    </location>
</feature>
<keyword evidence="2" id="KW-0456">Lyase</keyword>
<sequence>ARPADARLPGGRVVRRAGGARRRPAVPGARGGRPRRPPVPSRAGGQAVRPVRWAQPDQRPDPRPLRRAGAGGGPAGRLGQPALAPLPRRDPRPSGRRRPPPRAGLCHLGLRRSLVVPLVPRGAGRGQGRRRPRRAARHQAPPLLGPARVPGAAGRRRGPRPGRAASRQRRRLFRPQRPRGPGRGAPGGRRLRGAAPRGQPARRRARRSRPVRPRLPVAQRPTPAGVARARRQRPPLRPRCRRGAGGGRLPDRLHVRPHGGRVRPRHPGRGHRRRAGAGLPPLPHPRHRPPLRVHGRRSRRRGDRGSTGPRCRACLPSGVLRGQQPAYL</sequence>
<feature type="compositionally biased region" description="Basic residues" evidence="1">
    <location>
        <begin position="228"/>
        <end position="242"/>
    </location>
</feature>
<feature type="compositionally biased region" description="Basic residues" evidence="1">
    <location>
        <begin position="13"/>
        <end position="24"/>
    </location>
</feature>
<feature type="compositionally biased region" description="Basic residues" evidence="1">
    <location>
        <begin position="154"/>
        <end position="177"/>
    </location>
</feature>
<dbReference type="EMBL" id="CADCSZ010000113">
    <property type="protein sequence ID" value="CAA9242929.1"/>
    <property type="molecule type" value="Genomic_DNA"/>
</dbReference>
<feature type="compositionally biased region" description="Basic residues" evidence="1">
    <location>
        <begin position="284"/>
        <end position="302"/>
    </location>
</feature>
<feature type="compositionally biased region" description="Low complexity" evidence="1">
    <location>
        <begin position="138"/>
        <end position="153"/>
    </location>
</feature>
<feature type="compositionally biased region" description="Low complexity" evidence="1">
    <location>
        <begin position="77"/>
        <end position="86"/>
    </location>
</feature>
<feature type="compositionally biased region" description="Basic residues" evidence="1">
    <location>
        <begin position="255"/>
        <end position="275"/>
    </location>
</feature>
<feature type="region of interest" description="Disordered" evidence="1">
    <location>
        <begin position="1"/>
        <end position="328"/>
    </location>
</feature>
<organism evidence="2">
    <name type="scientific">uncultured Acidimicrobiales bacterium</name>
    <dbReference type="NCBI Taxonomy" id="310071"/>
    <lineage>
        <taxon>Bacteria</taxon>
        <taxon>Bacillati</taxon>
        <taxon>Actinomycetota</taxon>
        <taxon>Acidimicrobiia</taxon>
        <taxon>Acidimicrobiales</taxon>
        <taxon>environmental samples</taxon>
    </lineage>
</organism>
<name>A0A6J4I5F0_9ACTN</name>
<accession>A0A6J4I5F0</accession>
<evidence type="ECO:0000256" key="1">
    <source>
        <dbReference type="SAM" id="MobiDB-lite"/>
    </source>
</evidence>
<feature type="compositionally biased region" description="Basic residues" evidence="1">
    <location>
        <begin position="127"/>
        <end position="137"/>
    </location>
</feature>
<dbReference type="EC" id="4.99.1.-" evidence="2"/>
<feature type="non-terminal residue" evidence="2">
    <location>
        <position position="1"/>
    </location>
</feature>
<dbReference type="AlphaFoldDB" id="A0A6J4I5F0"/>
<feature type="non-terminal residue" evidence="2">
    <location>
        <position position="328"/>
    </location>
</feature>
<proteinExistence type="predicted"/>
<feature type="compositionally biased region" description="Low complexity" evidence="1">
    <location>
        <begin position="1"/>
        <end position="12"/>
    </location>
</feature>